<feature type="region of interest" description="Disordered" evidence="5">
    <location>
        <begin position="23"/>
        <end position="61"/>
    </location>
</feature>
<comment type="similarity">
    <text evidence="1">Belongs to the bacterial ribosomal protein bS18 family.</text>
</comment>
<evidence type="ECO:0000256" key="4">
    <source>
        <dbReference type="ARBA" id="ARBA00035264"/>
    </source>
</evidence>
<dbReference type="PANTHER" id="PTHR13479">
    <property type="entry name" value="30S RIBOSOMAL PROTEIN S18"/>
    <property type="match status" value="1"/>
</dbReference>
<dbReference type="GO" id="GO:0032543">
    <property type="term" value="P:mitochondrial translation"/>
    <property type="evidence" value="ECO:0007669"/>
    <property type="project" value="TreeGrafter"/>
</dbReference>
<organism evidence="6 7">
    <name type="scientific">Lomentospora prolificans</name>
    <dbReference type="NCBI Taxonomy" id="41688"/>
    <lineage>
        <taxon>Eukaryota</taxon>
        <taxon>Fungi</taxon>
        <taxon>Dikarya</taxon>
        <taxon>Ascomycota</taxon>
        <taxon>Pezizomycotina</taxon>
        <taxon>Sordariomycetes</taxon>
        <taxon>Hypocreomycetidae</taxon>
        <taxon>Microascales</taxon>
        <taxon>Microascaceae</taxon>
        <taxon>Lomentospora</taxon>
    </lineage>
</organism>
<dbReference type="VEuPathDB" id="FungiDB:jhhlp_006279"/>
<evidence type="ECO:0000313" key="7">
    <source>
        <dbReference type="Proteomes" id="UP000233524"/>
    </source>
</evidence>
<dbReference type="GO" id="GO:0070181">
    <property type="term" value="F:small ribosomal subunit rRNA binding"/>
    <property type="evidence" value="ECO:0007669"/>
    <property type="project" value="TreeGrafter"/>
</dbReference>
<dbReference type="FunCoup" id="A0A2N3N5M2">
    <property type="interactions" value="137"/>
</dbReference>
<keyword evidence="3" id="KW-0687">Ribonucleoprotein</keyword>
<name>A0A2N3N5M2_9PEZI</name>
<dbReference type="Proteomes" id="UP000233524">
    <property type="component" value="Unassembled WGS sequence"/>
</dbReference>
<dbReference type="AlphaFoldDB" id="A0A2N3N5M2"/>
<keyword evidence="2" id="KW-0689">Ribosomal protein</keyword>
<dbReference type="EMBL" id="NLAX01000701">
    <property type="protein sequence ID" value="PKS07672.1"/>
    <property type="molecule type" value="Genomic_DNA"/>
</dbReference>
<dbReference type="InterPro" id="IPR001648">
    <property type="entry name" value="Ribosomal_bS18"/>
</dbReference>
<dbReference type="STRING" id="41688.A0A2N3N5M2"/>
<evidence type="ECO:0000256" key="5">
    <source>
        <dbReference type="SAM" id="MobiDB-lite"/>
    </source>
</evidence>
<evidence type="ECO:0000256" key="2">
    <source>
        <dbReference type="ARBA" id="ARBA00022980"/>
    </source>
</evidence>
<dbReference type="GO" id="GO:0003735">
    <property type="term" value="F:structural constituent of ribosome"/>
    <property type="evidence" value="ECO:0007669"/>
    <property type="project" value="InterPro"/>
</dbReference>
<dbReference type="SUPFAM" id="SSF46911">
    <property type="entry name" value="Ribosomal protein S18"/>
    <property type="match status" value="1"/>
</dbReference>
<dbReference type="PANTHER" id="PTHR13479:SF40">
    <property type="entry name" value="SMALL RIBOSOMAL SUBUNIT PROTEIN BS18M"/>
    <property type="match status" value="1"/>
</dbReference>
<dbReference type="InParanoid" id="A0A2N3N5M2"/>
<dbReference type="GO" id="GO:0005763">
    <property type="term" value="C:mitochondrial small ribosomal subunit"/>
    <property type="evidence" value="ECO:0007669"/>
    <property type="project" value="TreeGrafter"/>
</dbReference>
<keyword evidence="7" id="KW-1185">Reference proteome</keyword>
<gene>
    <name evidence="6" type="ORF">jhhlp_006279</name>
</gene>
<evidence type="ECO:0000256" key="3">
    <source>
        <dbReference type="ARBA" id="ARBA00023274"/>
    </source>
</evidence>
<accession>A0A2N3N5M2</accession>
<reference evidence="6 7" key="1">
    <citation type="journal article" date="2017" name="G3 (Bethesda)">
        <title>First Draft Genome Sequence of the Pathogenic Fungus Lomentospora prolificans (Formerly Scedosporium prolificans).</title>
        <authorList>
            <person name="Luo R."/>
            <person name="Zimin A."/>
            <person name="Workman R."/>
            <person name="Fan Y."/>
            <person name="Pertea G."/>
            <person name="Grossman N."/>
            <person name="Wear M.P."/>
            <person name="Jia B."/>
            <person name="Miller H."/>
            <person name="Casadevall A."/>
            <person name="Timp W."/>
            <person name="Zhang S.X."/>
            <person name="Salzberg S.L."/>
        </authorList>
    </citation>
    <scope>NUCLEOTIDE SEQUENCE [LARGE SCALE GENOMIC DNA]</scope>
    <source>
        <strain evidence="6 7">JHH-5317</strain>
    </source>
</reference>
<dbReference type="InterPro" id="IPR036870">
    <property type="entry name" value="Ribosomal_bS18_sf"/>
</dbReference>
<evidence type="ECO:0000313" key="6">
    <source>
        <dbReference type="EMBL" id="PKS07672.1"/>
    </source>
</evidence>
<comment type="caution">
    <text evidence="6">The sequence shown here is derived from an EMBL/GenBank/DDBJ whole genome shotgun (WGS) entry which is preliminary data.</text>
</comment>
<dbReference type="FunFam" id="4.10.640.10:FF:000013">
    <property type="entry name" value="37S ribosomal protein S18"/>
    <property type="match status" value="1"/>
</dbReference>
<sequence>MPPRIPVTMGFKPALPVMRAISTTAQPKNPRAGRPNTASNLLSLDEAPKRPAQNSRARTSTEEIQRLIARTDERYSRIKSHRADIQQRVEAQRVSEDYLSQMPRYWREGDVFTPHDLSGNEMKKWRRKAPKTADVFDVLGVNPLDHYRNFTLISDFTTSMGQIQHSNQTGLRPANQRKIAKAIRRVMGMGLHPSVHRHPEMLQMEWQSKRSRP</sequence>
<dbReference type="Gene3D" id="4.10.640.10">
    <property type="entry name" value="Ribosomal protein S18"/>
    <property type="match status" value="1"/>
</dbReference>
<dbReference type="Pfam" id="PF01084">
    <property type="entry name" value="Ribosomal_S18"/>
    <property type="match status" value="1"/>
</dbReference>
<protein>
    <recommendedName>
        <fullName evidence="4">Small ribosomal subunit protein bS18m</fullName>
    </recommendedName>
</protein>
<proteinExistence type="inferred from homology"/>
<dbReference type="OrthoDB" id="21463at2759"/>
<evidence type="ECO:0000256" key="1">
    <source>
        <dbReference type="ARBA" id="ARBA00005589"/>
    </source>
</evidence>